<dbReference type="InterPro" id="IPR010662">
    <property type="entry name" value="RBBP9/YdeN"/>
</dbReference>
<protein>
    <submittedName>
        <fullName evidence="2">Alpha/beta hydrolase</fullName>
    </submittedName>
</protein>
<dbReference type="SUPFAM" id="SSF53474">
    <property type="entry name" value="alpha/beta-Hydrolases"/>
    <property type="match status" value="1"/>
</dbReference>
<dbReference type="Proteomes" id="UP000324738">
    <property type="component" value="Unassembled WGS sequence"/>
</dbReference>
<gene>
    <name evidence="2" type="ORF">FPY71_03890</name>
</gene>
<feature type="region of interest" description="Disordered" evidence="1">
    <location>
        <begin position="176"/>
        <end position="198"/>
    </location>
</feature>
<keyword evidence="2" id="KW-0378">Hydrolase</keyword>
<dbReference type="OrthoDB" id="9804993at2"/>
<evidence type="ECO:0000313" key="2">
    <source>
        <dbReference type="EMBL" id="KAA0972255.1"/>
    </source>
</evidence>
<sequence>MVRTLIIPGYRGSEKGHWQDHFLQQDKSAIKVEQEDWEHPILADWLHRLEAELMNSPRSILVGHSLGGLLIAYLHNRPAASHIAGAVIVAPADGARLARSDGKFASFSEMPTARLPFPTILVASHNDPYMSFATASFFADSWGAALVDIGHAGHVNVASGHGPWPEAHALVASLRQREPQSDEEFDRQPSALSARAFPIETESFRRRGSATKQKVRAYHMVERSPETL</sequence>
<keyword evidence="3" id="KW-1185">Reference proteome</keyword>
<evidence type="ECO:0000313" key="3">
    <source>
        <dbReference type="Proteomes" id="UP000324738"/>
    </source>
</evidence>
<dbReference type="RefSeq" id="WP_149297795.1">
    <property type="nucleotide sequence ID" value="NZ_VTWH01000001.1"/>
</dbReference>
<reference evidence="2 3" key="1">
    <citation type="submission" date="2019-08" db="EMBL/GenBank/DDBJ databases">
        <title>Aureimonas fodiniaquatilis sp. nov., isolated from a coal mine wastewater.</title>
        <authorList>
            <person name="Kim W."/>
        </authorList>
    </citation>
    <scope>NUCLEOTIDE SEQUENCE [LARGE SCALE GENOMIC DNA]</scope>
    <source>
        <strain evidence="2 3">CAU 1482</strain>
    </source>
</reference>
<comment type="caution">
    <text evidence="2">The sequence shown here is derived from an EMBL/GenBank/DDBJ whole genome shotgun (WGS) entry which is preliminary data.</text>
</comment>
<evidence type="ECO:0000256" key="1">
    <source>
        <dbReference type="SAM" id="MobiDB-lite"/>
    </source>
</evidence>
<dbReference type="GO" id="GO:0016787">
    <property type="term" value="F:hydrolase activity"/>
    <property type="evidence" value="ECO:0007669"/>
    <property type="project" value="UniProtKB-KW"/>
</dbReference>
<dbReference type="Pfam" id="PF06821">
    <property type="entry name" value="Ser_hydrolase"/>
    <property type="match status" value="1"/>
</dbReference>
<dbReference type="AlphaFoldDB" id="A0A5B0E2A9"/>
<proteinExistence type="predicted"/>
<dbReference type="EMBL" id="VTWH01000001">
    <property type="protein sequence ID" value="KAA0972255.1"/>
    <property type="molecule type" value="Genomic_DNA"/>
</dbReference>
<dbReference type="Gene3D" id="3.40.50.1820">
    <property type="entry name" value="alpha/beta hydrolase"/>
    <property type="match status" value="1"/>
</dbReference>
<name>A0A5B0E2A9_9HYPH</name>
<accession>A0A5B0E2A9</accession>
<organism evidence="2 3">
    <name type="scientific">Aureimonas fodinaquatilis</name>
    <dbReference type="NCBI Taxonomy" id="2565783"/>
    <lineage>
        <taxon>Bacteria</taxon>
        <taxon>Pseudomonadati</taxon>
        <taxon>Pseudomonadota</taxon>
        <taxon>Alphaproteobacteria</taxon>
        <taxon>Hyphomicrobiales</taxon>
        <taxon>Aurantimonadaceae</taxon>
        <taxon>Aureimonas</taxon>
    </lineage>
</organism>
<dbReference type="InterPro" id="IPR029058">
    <property type="entry name" value="AB_hydrolase_fold"/>
</dbReference>